<dbReference type="Proteomes" id="UP001629058">
    <property type="component" value="Unassembled WGS sequence"/>
</dbReference>
<dbReference type="RefSeq" id="WP_408092304.1">
    <property type="nucleotide sequence ID" value="NZ_JBELPY010000013.1"/>
</dbReference>
<name>A0ABW8Y885_9FLAO</name>
<dbReference type="EMBL" id="JBELPY010000013">
    <property type="protein sequence ID" value="MFL9835500.1"/>
    <property type="molecule type" value="Genomic_DNA"/>
</dbReference>
<evidence type="ECO:0000313" key="1">
    <source>
        <dbReference type="EMBL" id="MFL9835500.1"/>
    </source>
</evidence>
<sequence>MIYNIRKIFTILSLMILGGVLVYNCEPEPDSLGEQLFLDGAAEGKDVSYDLIAYNIDNNDTIRTDAFKLLNLISSGSTSSIAVLGAFNENQFGMQKASYFTQVRLASYNPDFGTNAVVDSVVLVLKPVVTLDSITTTTNESYVYPDGNVDAKKIVNTYPIKKFGKAKLNGGKLTLQVNEVTEFMNGVNDIVYSDKNFGIDPNVLGSKEISGNASAVTITKDSDGSSLFSSNADIRIPLSTSVFQSKIINKKGQPELNDVSNFIRHFRGLKISVVESDGYLFQFTPNDMELIMYYKNDKVENGNTTRPQTKYEFAVKASNMHSAYYEYNRDGARINNYAFGNTTSGDLKLYAQGMGGNSIGIKFKKEEIEELKKLYQNDKAAIISAKIRIYTDKSEWDNPYTKPGSNDFTIVQRDRDSSGKETTAFTTDYTSLGALFIPVRFYNRSSDNTNYYDFTVTKSLKDIVESGVDYTNKYFKIDLAQFAVNSSGSIAGYNYSTRAFSIGRAVFVGSDPSNEDKIQLRVTFGTKK</sequence>
<gene>
    <name evidence="1" type="ORF">ABS765_15900</name>
</gene>
<protein>
    <submittedName>
        <fullName evidence="1">DUF4270 family protein</fullName>
    </submittedName>
</protein>
<comment type="caution">
    <text evidence="1">The sequence shown here is derived from an EMBL/GenBank/DDBJ whole genome shotgun (WGS) entry which is preliminary data.</text>
</comment>
<organism evidence="1 2">
    <name type="scientific">Chryseobacterium terrae</name>
    <dbReference type="NCBI Taxonomy" id="3163299"/>
    <lineage>
        <taxon>Bacteria</taxon>
        <taxon>Pseudomonadati</taxon>
        <taxon>Bacteroidota</taxon>
        <taxon>Flavobacteriia</taxon>
        <taxon>Flavobacteriales</taxon>
        <taxon>Weeksellaceae</taxon>
        <taxon>Chryseobacterium group</taxon>
        <taxon>Chryseobacterium</taxon>
    </lineage>
</organism>
<keyword evidence="2" id="KW-1185">Reference proteome</keyword>
<proteinExistence type="predicted"/>
<accession>A0ABW8Y885</accession>
<dbReference type="InterPro" id="IPR025366">
    <property type="entry name" value="DUF4270"/>
</dbReference>
<dbReference type="Pfam" id="PF14092">
    <property type="entry name" value="DUF4270"/>
    <property type="match status" value="1"/>
</dbReference>
<evidence type="ECO:0000313" key="2">
    <source>
        <dbReference type="Proteomes" id="UP001629058"/>
    </source>
</evidence>
<reference evidence="1 2" key="1">
    <citation type="submission" date="2024-06" db="EMBL/GenBank/DDBJ databases">
        <authorList>
            <person name="Kaempfer P."/>
            <person name="Viver T."/>
        </authorList>
    </citation>
    <scope>NUCLEOTIDE SEQUENCE [LARGE SCALE GENOMIC DNA]</scope>
    <source>
        <strain evidence="1 2">ST-37</strain>
    </source>
</reference>